<gene>
    <name evidence="3" type="ORF">IFR04_015300</name>
</gene>
<evidence type="ECO:0000256" key="1">
    <source>
        <dbReference type="SAM" id="MobiDB-lite"/>
    </source>
</evidence>
<feature type="compositionally biased region" description="Acidic residues" evidence="1">
    <location>
        <begin position="506"/>
        <end position="529"/>
    </location>
</feature>
<dbReference type="SUPFAM" id="SSF81383">
    <property type="entry name" value="F-box domain"/>
    <property type="match status" value="1"/>
</dbReference>
<dbReference type="AlphaFoldDB" id="A0A8H7T3H1"/>
<dbReference type="EMBL" id="JAFJYH010000461">
    <property type="protein sequence ID" value="KAG4411561.1"/>
    <property type="molecule type" value="Genomic_DNA"/>
</dbReference>
<keyword evidence="4" id="KW-1185">Reference proteome</keyword>
<dbReference type="Pfam" id="PF00646">
    <property type="entry name" value="F-box"/>
    <property type="match status" value="1"/>
</dbReference>
<feature type="domain" description="F-box" evidence="2">
    <location>
        <begin position="51"/>
        <end position="113"/>
    </location>
</feature>
<feature type="region of interest" description="Disordered" evidence="1">
    <location>
        <begin position="547"/>
        <end position="573"/>
    </location>
</feature>
<dbReference type="PROSITE" id="PS50181">
    <property type="entry name" value="FBOX"/>
    <property type="match status" value="1"/>
</dbReference>
<dbReference type="OrthoDB" id="3519642at2759"/>
<protein>
    <recommendedName>
        <fullName evidence="2">F-box domain-containing protein</fullName>
    </recommendedName>
</protein>
<dbReference type="Proteomes" id="UP000664132">
    <property type="component" value="Unassembled WGS sequence"/>
</dbReference>
<name>A0A8H7T3H1_9HELO</name>
<accession>A0A8H7T3H1</accession>
<reference evidence="3" key="1">
    <citation type="submission" date="2021-02" db="EMBL/GenBank/DDBJ databases">
        <title>Genome sequence Cadophora malorum strain M34.</title>
        <authorList>
            <person name="Stefanovic E."/>
            <person name="Vu D."/>
            <person name="Scully C."/>
            <person name="Dijksterhuis J."/>
            <person name="Roader J."/>
            <person name="Houbraken J."/>
        </authorList>
    </citation>
    <scope>NUCLEOTIDE SEQUENCE</scope>
    <source>
        <strain evidence="3">M34</strain>
    </source>
</reference>
<evidence type="ECO:0000313" key="3">
    <source>
        <dbReference type="EMBL" id="KAG4411561.1"/>
    </source>
</evidence>
<evidence type="ECO:0000313" key="4">
    <source>
        <dbReference type="Proteomes" id="UP000664132"/>
    </source>
</evidence>
<comment type="caution">
    <text evidence="3">The sequence shown here is derived from an EMBL/GenBank/DDBJ whole genome shotgun (WGS) entry which is preliminary data.</text>
</comment>
<dbReference type="InterPro" id="IPR001810">
    <property type="entry name" value="F-box_dom"/>
</dbReference>
<dbReference type="Gene3D" id="3.80.10.10">
    <property type="entry name" value="Ribonuclease Inhibitor"/>
    <property type="match status" value="1"/>
</dbReference>
<feature type="compositionally biased region" description="Basic residues" evidence="1">
    <location>
        <begin position="20"/>
        <end position="32"/>
    </location>
</feature>
<sequence>MPPSRTSGSMPVIAPPRPKSSVKHFGRSRPKSRASAAEDATPEPDKESNKTNAFLNLPQELKLQIVEYLPTRDIPSIRMISESWAAAGAPSFFRDGFTVRPHLDDMDRLYRVVTKPEIAKGIRYIEFFAGDVDRVQLANAIGRQEQRLKYATGGQLSKVWKLVDNIFDETRMREHCKAEILDQCLPLLPNLEVLKINSLNCPLRDIENPFCIAWAEMEAEFDFEDENASHFLDSRISIQRYSDILTSAMKCENIQKLDLDCFPIDYFRPEDEFTNAIPENGRLSALQPSPQLRDHLSHITDLRMAVVGAGHPMHYDPEMGHKMAELMGCFQNIISLDFSYEEADDETDECLLGFEDTFYRIKYPHLHSLRLSGCDSTEEDLGRFLFAHKRTLRYLHIGEAGCTPEERTWKDVLTDLRDHMALEKFELYVPEVEGGRIYDMYWQTVVSHPGRGKIKDAKLLELYVLGKCPWPMADEDPRDEGWKRKFGAEDIKLLDLGEEELRDLLGEEWETDGSGDEDSDEDMDDEDAYNSDHLYYDDYDSMDDDLLGFEAGHMGTEEDLNGGEWEDMDMDADEHEERIAQLFA</sequence>
<proteinExistence type="predicted"/>
<evidence type="ECO:0000259" key="2">
    <source>
        <dbReference type="PROSITE" id="PS50181"/>
    </source>
</evidence>
<feature type="region of interest" description="Disordered" evidence="1">
    <location>
        <begin position="1"/>
        <end position="51"/>
    </location>
</feature>
<dbReference type="SUPFAM" id="SSF52047">
    <property type="entry name" value="RNI-like"/>
    <property type="match status" value="1"/>
</dbReference>
<dbReference type="InterPro" id="IPR032675">
    <property type="entry name" value="LRR_dom_sf"/>
</dbReference>
<organism evidence="3 4">
    <name type="scientific">Cadophora malorum</name>
    <dbReference type="NCBI Taxonomy" id="108018"/>
    <lineage>
        <taxon>Eukaryota</taxon>
        <taxon>Fungi</taxon>
        <taxon>Dikarya</taxon>
        <taxon>Ascomycota</taxon>
        <taxon>Pezizomycotina</taxon>
        <taxon>Leotiomycetes</taxon>
        <taxon>Helotiales</taxon>
        <taxon>Ploettnerulaceae</taxon>
        <taxon>Cadophora</taxon>
    </lineage>
</organism>
<feature type="compositionally biased region" description="Acidic residues" evidence="1">
    <location>
        <begin position="557"/>
        <end position="573"/>
    </location>
</feature>
<dbReference type="InterPro" id="IPR036047">
    <property type="entry name" value="F-box-like_dom_sf"/>
</dbReference>
<feature type="region of interest" description="Disordered" evidence="1">
    <location>
        <begin position="506"/>
        <end position="530"/>
    </location>
</feature>